<evidence type="ECO:0000256" key="6">
    <source>
        <dbReference type="ARBA" id="ARBA00023128"/>
    </source>
</evidence>
<evidence type="ECO:0000256" key="10">
    <source>
        <dbReference type="ARBA" id="ARBA00041563"/>
    </source>
</evidence>
<evidence type="ECO:0000313" key="13">
    <source>
        <dbReference type="EMBL" id="OWF46677.1"/>
    </source>
</evidence>
<feature type="region of interest" description="Disordered" evidence="11">
    <location>
        <begin position="324"/>
        <end position="392"/>
    </location>
</feature>
<evidence type="ECO:0000259" key="12">
    <source>
        <dbReference type="Pfam" id="PF00849"/>
    </source>
</evidence>
<evidence type="ECO:0000256" key="9">
    <source>
        <dbReference type="ARBA" id="ARBA00039953"/>
    </source>
</evidence>
<evidence type="ECO:0000256" key="4">
    <source>
        <dbReference type="ARBA" id="ARBA00010876"/>
    </source>
</evidence>
<dbReference type="InterPro" id="IPR006145">
    <property type="entry name" value="PsdUridine_synth_RsuA/RluA"/>
</dbReference>
<dbReference type="PANTHER" id="PTHR21600">
    <property type="entry name" value="MITOCHONDRIAL RNA PSEUDOURIDINE SYNTHASE"/>
    <property type="match status" value="1"/>
</dbReference>
<dbReference type="Gene3D" id="3.30.2350.10">
    <property type="entry name" value="Pseudouridine synthase"/>
    <property type="match status" value="1"/>
</dbReference>
<evidence type="ECO:0000256" key="8">
    <source>
        <dbReference type="ARBA" id="ARBA00036943"/>
    </source>
</evidence>
<dbReference type="OrthoDB" id="418349at2759"/>
<evidence type="ECO:0000256" key="7">
    <source>
        <dbReference type="ARBA" id="ARBA00023235"/>
    </source>
</evidence>
<dbReference type="GO" id="GO:0001522">
    <property type="term" value="P:pseudouridine synthesis"/>
    <property type="evidence" value="ECO:0007669"/>
    <property type="project" value="InterPro"/>
</dbReference>
<dbReference type="InterPro" id="IPR050188">
    <property type="entry name" value="RluA_PseudoU_synthase"/>
</dbReference>
<feature type="compositionally biased region" description="Polar residues" evidence="11">
    <location>
        <begin position="381"/>
        <end position="392"/>
    </location>
</feature>
<evidence type="ECO:0000256" key="3">
    <source>
        <dbReference type="ARBA" id="ARBA00004173"/>
    </source>
</evidence>
<reference evidence="13 14" key="1">
    <citation type="journal article" date="2017" name="Nat. Ecol. Evol.">
        <title>Scallop genome provides insights into evolution of bilaterian karyotype and development.</title>
        <authorList>
            <person name="Wang S."/>
            <person name="Zhang J."/>
            <person name="Jiao W."/>
            <person name="Li J."/>
            <person name="Xun X."/>
            <person name="Sun Y."/>
            <person name="Guo X."/>
            <person name="Huan P."/>
            <person name="Dong B."/>
            <person name="Zhang L."/>
            <person name="Hu X."/>
            <person name="Sun X."/>
            <person name="Wang J."/>
            <person name="Zhao C."/>
            <person name="Wang Y."/>
            <person name="Wang D."/>
            <person name="Huang X."/>
            <person name="Wang R."/>
            <person name="Lv J."/>
            <person name="Li Y."/>
            <person name="Zhang Z."/>
            <person name="Liu B."/>
            <person name="Lu W."/>
            <person name="Hui Y."/>
            <person name="Liang J."/>
            <person name="Zhou Z."/>
            <person name="Hou R."/>
            <person name="Li X."/>
            <person name="Liu Y."/>
            <person name="Li H."/>
            <person name="Ning X."/>
            <person name="Lin Y."/>
            <person name="Zhao L."/>
            <person name="Xing Q."/>
            <person name="Dou J."/>
            <person name="Li Y."/>
            <person name="Mao J."/>
            <person name="Guo H."/>
            <person name="Dou H."/>
            <person name="Li T."/>
            <person name="Mu C."/>
            <person name="Jiang W."/>
            <person name="Fu Q."/>
            <person name="Fu X."/>
            <person name="Miao Y."/>
            <person name="Liu J."/>
            <person name="Yu Q."/>
            <person name="Li R."/>
            <person name="Liao H."/>
            <person name="Li X."/>
            <person name="Kong Y."/>
            <person name="Jiang Z."/>
            <person name="Chourrout D."/>
            <person name="Li R."/>
            <person name="Bao Z."/>
        </authorList>
    </citation>
    <scope>NUCLEOTIDE SEQUENCE [LARGE SCALE GENOMIC DNA]</scope>
    <source>
        <strain evidence="13 14">PY_sf001</strain>
    </source>
</reference>
<dbReference type="FunFam" id="3.30.2350.10:FF:000015">
    <property type="entry name" value="Mitochondrial RNA pseudouridine synthase RPUSD4"/>
    <property type="match status" value="1"/>
</dbReference>
<dbReference type="InterPro" id="IPR006224">
    <property type="entry name" value="PsdUridine_synth_RluA-like_CS"/>
</dbReference>
<proteinExistence type="inferred from homology"/>
<dbReference type="STRING" id="6573.A0A210QD54"/>
<dbReference type="InterPro" id="IPR020103">
    <property type="entry name" value="PsdUridine_synth_cat_dom_sf"/>
</dbReference>
<feature type="region of interest" description="Disordered" evidence="11">
    <location>
        <begin position="173"/>
        <end position="200"/>
    </location>
</feature>
<name>A0A210QD54_MIZYE</name>
<dbReference type="EMBL" id="NEDP02004104">
    <property type="protein sequence ID" value="OWF46677.1"/>
    <property type="molecule type" value="Genomic_DNA"/>
</dbReference>
<keyword evidence="7" id="KW-0413">Isomerase</keyword>
<keyword evidence="6" id="KW-0496">Mitochondrion</keyword>
<dbReference type="SUPFAM" id="SSF55120">
    <property type="entry name" value="Pseudouridine synthase"/>
    <property type="match status" value="1"/>
</dbReference>
<keyword evidence="14" id="KW-1185">Reference proteome</keyword>
<gene>
    <name evidence="13" type="ORF">KP79_PYT16120</name>
</gene>
<accession>A0A210QD54</accession>
<feature type="compositionally biased region" description="Basic residues" evidence="11">
    <location>
        <begin position="360"/>
        <end position="375"/>
    </location>
</feature>
<evidence type="ECO:0000256" key="1">
    <source>
        <dbReference type="ARBA" id="ARBA00001166"/>
    </source>
</evidence>
<comment type="caution">
    <text evidence="13">The sequence shown here is derived from an EMBL/GenBank/DDBJ whole genome shotgun (WGS) entry which is preliminary data.</text>
</comment>
<comment type="subcellular location">
    <subcellularLocation>
        <location evidence="3">Mitochondrion</location>
    </subcellularLocation>
</comment>
<dbReference type="PANTHER" id="PTHR21600:SF83">
    <property type="entry name" value="PSEUDOURIDYLATE SYNTHASE RPUSD4, MITOCHONDRIAL"/>
    <property type="match status" value="1"/>
</dbReference>
<comment type="catalytic activity">
    <reaction evidence="8">
        <text>a uridine in tRNA = a pseudouridine in tRNA</text>
        <dbReference type="Rhea" id="RHEA:54572"/>
        <dbReference type="Rhea" id="RHEA-COMP:13339"/>
        <dbReference type="Rhea" id="RHEA-COMP:13934"/>
        <dbReference type="ChEBI" id="CHEBI:65314"/>
        <dbReference type="ChEBI" id="CHEBI:65315"/>
    </reaction>
</comment>
<feature type="domain" description="Pseudouridine synthase RsuA/RluA-like" evidence="12">
    <location>
        <begin position="632"/>
        <end position="797"/>
    </location>
</feature>
<dbReference type="Pfam" id="PF00849">
    <property type="entry name" value="PseudoU_synth_2"/>
    <property type="match status" value="1"/>
</dbReference>
<dbReference type="Proteomes" id="UP000242188">
    <property type="component" value="Unassembled WGS sequence"/>
</dbReference>
<dbReference type="AlphaFoldDB" id="A0A210QD54"/>
<dbReference type="GO" id="GO:0005739">
    <property type="term" value="C:mitochondrion"/>
    <property type="evidence" value="ECO:0007669"/>
    <property type="project" value="UniProtKB-SubCell"/>
</dbReference>
<comment type="catalytic activity">
    <reaction evidence="1">
        <text>a uridine in mRNA = a pseudouridine in mRNA</text>
        <dbReference type="Rhea" id="RHEA:56644"/>
        <dbReference type="Rhea" id="RHEA-COMP:14658"/>
        <dbReference type="Rhea" id="RHEA-COMP:14659"/>
        <dbReference type="ChEBI" id="CHEBI:65314"/>
        <dbReference type="ChEBI" id="CHEBI:65315"/>
    </reaction>
</comment>
<evidence type="ECO:0000313" key="14">
    <source>
        <dbReference type="Proteomes" id="UP000242188"/>
    </source>
</evidence>
<dbReference type="CDD" id="cd02869">
    <property type="entry name" value="PseudoU_synth_RluA_like"/>
    <property type="match status" value="1"/>
</dbReference>
<comment type="similarity">
    <text evidence="4">Belongs to the pseudouridine synthase RluA family.</text>
</comment>
<dbReference type="GO" id="GO:0003723">
    <property type="term" value="F:RNA binding"/>
    <property type="evidence" value="ECO:0007669"/>
    <property type="project" value="InterPro"/>
</dbReference>
<dbReference type="PROSITE" id="PS01129">
    <property type="entry name" value="PSI_RLU"/>
    <property type="match status" value="1"/>
</dbReference>
<feature type="compositionally biased region" description="Polar residues" evidence="11">
    <location>
        <begin position="324"/>
        <end position="350"/>
    </location>
</feature>
<sequence>MAASMCNVGFVRRQLLLLLRRKSEGRHLLFQRFCSNISAKKDADHEDQVSQSPLIAEDDYFGVSIPEGDWSVQRNSSLSKDDIFIKYQVDCLTELEKDKMHRVNMPFGTVSFDTISDVKHQIETREMFSERNFNRGVEEKILDRMARVSDETEADSSGEKYYISFLDQFKKDSKHGTTESNKSVSDAQVKEHKSRAQKKELRTVDSFPEKTIDSFKRTAAHEHHGNIVSRKTSQCHFDQPAKVEYGDLAISNKEGSNEKRDDSTTDLNFIDQQYIQQDVLRTNSKNSNRLNLKILQKFHPEEATPELDPDMLVAYTDKVTCSESTEQDITSSHQSFTKAHQEHASPTQKLKQLESDNNFKRKASGKKNGSQRRQKHENLTPELQNLETTGNMRTKSKDMNFIDQQFFGEYLSEDQSSMKTSVDNDDKDPKSDLNFIDEEYFKETVSISAKKTNKLSTSDHRKLEEEKVLTSDHRKLEEEKVPTLDHRKFEKEKEVTSDHRKFQKEKIVKDVHKYPENKKNSKRNNQNDEENHLSQILQGNVMDRLERDAIVKRKRALLETKKTKESEDVMDTAYGTVQMLRNKQGRNLEGGAPLRDSEGMKIMKTTVPQLYKMTSVEIVNMITRHILYDSDDVVAIYKPYGLPSHGGPGVAISVAHLMDQISESLGERQNPLHMVHRLDKDTTGVMLLARTKHMAAQLAKAFAERTVVKKYWAITKGIPHPKEGIIDIPMMEGSVDGKKRMVLKPNFLPDGRIATKSSVKTFKAVTHYKVISSRDNTALVECLPLTGVRHQLRAHLSFGLNTPVLGDHKYSNLLNFAPQKLDSTTLRKLGVQQSKVRHIPLHLHAMSILIPEFLDGRNLFVTSNLPKHFCRSMRNLKLKPAGDKQ</sequence>
<comment type="catalytic activity">
    <reaction evidence="2">
        <text>uridine in 5S rRNA = pseudouridine in 5S rRNA</text>
        <dbReference type="Rhea" id="RHEA:47036"/>
        <dbReference type="Rhea" id="RHEA-COMP:11730"/>
        <dbReference type="Rhea" id="RHEA-COMP:11731"/>
        <dbReference type="ChEBI" id="CHEBI:65314"/>
        <dbReference type="ChEBI" id="CHEBI:65315"/>
    </reaction>
</comment>
<protein>
    <recommendedName>
        <fullName evidence="9">Pseudouridylate synthase RPUSD4, mitochondrial</fullName>
    </recommendedName>
    <alternativeName>
        <fullName evidence="10">RNA pseudouridylate synthase domain-containing protein 4</fullName>
    </alternativeName>
</protein>
<keyword evidence="5" id="KW-0809">Transit peptide</keyword>
<feature type="region of interest" description="Disordered" evidence="11">
    <location>
        <begin position="507"/>
        <end position="533"/>
    </location>
</feature>
<dbReference type="GO" id="GO:0009982">
    <property type="term" value="F:pseudouridine synthase activity"/>
    <property type="evidence" value="ECO:0007669"/>
    <property type="project" value="InterPro"/>
</dbReference>
<organism evidence="13 14">
    <name type="scientific">Mizuhopecten yessoensis</name>
    <name type="common">Japanese scallop</name>
    <name type="synonym">Patinopecten yessoensis</name>
    <dbReference type="NCBI Taxonomy" id="6573"/>
    <lineage>
        <taxon>Eukaryota</taxon>
        <taxon>Metazoa</taxon>
        <taxon>Spiralia</taxon>
        <taxon>Lophotrochozoa</taxon>
        <taxon>Mollusca</taxon>
        <taxon>Bivalvia</taxon>
        <taxon>Autobranchia</taxon>
        <taxon>Pteriomorphia</taxon>
        <taxon>Pectinida</taxon>
        <taxon>Pectinoidea</taxon>
        <taxon>Pectinidae</taxon>
        <taxon>Mizuhopecten</taxon>
    </lineage>
</organism>
<evidence type="ECO:0000256" key="2">
    <source>
        <dbReference type="ARBA" id="ARBA00001896"/>
    </source>
</evidence>
<feature type="compositionally biased region" description="Basic and acidic residues" evidence="11">
    <location>
        <begin position="507"/>
        <end position="532"/>
    </location>
</feature>
<evidence type="ECO:0000256" key="11">
    <source>
        <dbReference type="SAM" id="MobiDB-lite"/>
    </source>
</evidence>
<evidence type="ECO:0000256" key="5">
    <source>
        <dbReference type="ARBA" id="ARBA00022946"/>
    </source>
</evidence>